<keyword evidence="1" id="KW-0520">NAD</keyword>
<dbReference type="EMBL" id="JACBPP010000002">
    <property type="protein sequence ID" value="KAF8004359.1"/>
    <property type="molecule type" value="Genomic_DNA"/>
</dbReference>
<accession>A0A8H7GVA0</accession>
<evidence type="ECO:0000313" key="5">
    <source>
        <dbReference type="Proteomes" id="UP000649328"/>
    </source>
</evidence>
<dbReference type="Gene3D" id="3.20.20.70">
    <property type="entry name" value="Aldolase class I"/>
    <property type="match status" value="1"/>
</dbReference>
<proteinExistence type="predicted"/>
<evidence type="ECO:0000256" key="1">
    <source>
        <dbReference type="ARBA" id="ARBA00023027"/>
    </source>
</evidence>
<dbReference type="PANTHER" id="PTHR45936">
    <property type="entry name" value="TRNA-DIHYDROURIDINE(20) SYNTHASE [NAD(P)+]-LIKE"/>
    <property type="match status" value="1"/>
</dbReference>
<dbReference type="AlphaFoldDB" id="A0A8H7GVA0"/>
<reference evidence="4" key="1">
    <citation type="submission" date="2020-10" db="EMBL/GenBank/DDBJ databases">
        <title>The Whole-Genome Sequence of Metschnikowia persimmonesis, a Novel Endophytic Yeast Species Isolated from Medicinal Plant Diospyros kaki Thumb.</title>
        <authorList>
            <person name="Rahmat E."/>
            <person name="Kang Y."/>
        </authorList>
    </citation>
    <scope>NUCLEOTIDE SEQUENCE</scope>
    <source>
        <strain evidence="4">KIOM G15050</strain>
    </source>
</reference>
<dbReference type="InterPro" id="IPR035587">
    <property type="entry name" value="DUS-like_FMN-bd"/>
</dbReference>
<feature type="signal peptide" evidence="2">
    <location>
        <begin position="1"/>
        <end position="28"/>
    </location>
</feature>
<sequence length="247" mass="27899">MGAALLSTPDLLALILLNLVEKIGRPNGKPISAKIRLLDASEAQPTLELVEKICKTGISNLTVHCRTRDMRNRDVPVRKFVNQIYDVVTKHNVSLVINGAFRCKLEFREFQRLVGNYEIGGMMAEAAESNPTVFSDAPLPWKDVVPEFIQTCISCDNHPGNSKYIMLNQLPGKSKFYQAFCKIKKHDEFLALANTIGEEGNKVYIRVMEKDKQYEADQLKFEQETSTHKRSAEDIPDILKKQRTACA</sequence>
<organism evidence="4 5">
    <name type="scientific">Metschnikowia pulcherrima</name>
    <dbReference type="NCBI Taxonomy" id="27326"/>
    <lineage>
        <taxon>Eukaryota</taxon>
        <taxon>Fungi</taxon>
        <taxon>Dikarya</taxon>
        <taxon>Ascomycota</taxon>
        <taxon>Saccharomycotina</taxon>
        <taxon>Pichiomycetes</taxon>
        <taxon>Metschnikowiaceae</taxon>
        <taxon>Metschnikowia</taxon>
    </lineage>
</organism>
<dbReference type="Pfam" id="PF01207">
    <property type="entry name" value="Dus"/>
    <property type="match status" value="1"/>
</dbReference>
<name>A0A8H7GVA0_9ASCO</name>
<feature type="chain" id="PRO_5034083039" description="DUS-like FMN-binding domain-containing protein" evidence="2">
    <location>
        <begin position="29"/>
        <end position="247"/>
    </location>
</feature>
<gene>
    <name evidence="4" type="ORF">HF325_001807</name>
</gene>
<feature type="domain" description="DUS-like FMN-binding" evidence="3">
    <location>
        <begin position="1"/>
        <end position="141"/>
    </location>
</feature>
<dbReference type="InterPro" id="IPR013785">
    <property type="entry name" value="Aldolase_TIM"/>
</dbReference>
<comment type="caution">
    <text evidence="4">The sequence shown here is derived from an EMBL/GenBank/DDBJ whole genome shotgun (WGS) entry which is preliminary data.</text>
</comment>
<dbReference type="InterPro" id="IPR052582">
    <property type="entry name" value="tRNA-DUS-like"/>
</dbReference>
<evidence type="ECO:0000256" key="2">
    <source>
        <dbReference type="SAM" id="SignalP"/>
    </source>
</evidence>
<protein>
    <recommendedName>
        <fullName evidence="3">DUS-like FMN-binding domain-containing protein</fullName>
    </recommendedName>
</protein>
<evidence type="ECO:0000259" key="3">
    <source>
        <dbReference type="Pfam" id="PF01207"/>
    </source>
</evidence>
<keyword evidence="5" id="KW-1185">Reference proteome</keyword>
<dbReference type="GO" id="GO:0005737">
    <property type="term" value="C:cytoplasm"/>
    <property type="evidence" value="ECO:0007669"/>
    <property type="project" value="TreeGrafter"/>
</dbReference>
<evidence type="ECO:0000313" key="4">
    <source>
        <dbReference type="EMBL" id="KAF8004359.1"/>
    </source>
</evidence>
<dbReference type="SUPFAM" id="SSF51395">
    <property type="entry name" value="FMN-linked oxidoreductases"/>
    <property type="match status" value="1"/>
</dbReference>
<keyword evidence="2" id="KW-0732">Signal</keyword>
<dbReference type="Proteomes" id="UP000649328">
    <property type="component" value="Unassembled WGS sequence"/>
</dbReference>
<dbReference type="GO" id="GO:0017150">
    <property type="term" value="F:tRNA dihydrouridine synthase activity"/>
    <property type="evidence" value="ECO:0007669"/>
    <property type="project" value="TreeGrafter"/>
</dbReference>
<dbReference type="OrthoDB" id="10262250at2759"/>
<dbReference type="PANTHER" id="PTHR45936:SF1">
    <property type="entry name" value="TRNA-DIHYDROURIDINE(20) SYNTHASE [NAD(P)+]-LIKE"/>
    <property type="match status" value="1"/>
</dbReference>